<dbReference type="PANTHER" id="PTHR33116">
    <property type="entry name" value="REVERSE TRANSCRIPTASE ZINC-BINDING DOMAIN-CONTAINING PROTEIN-RELATED-RELATED"/>
    <property type="match status" value="1"/>
</dbReference>
<name>A0A5N5IB01_9ROSA</name>
<feature type="domain" description="Reverse transcriptase" evidence="2">
    <location>
        <begin position="787"/>
        <end position="964"/>
    </location>
</feature>
<dbReference type="CDD" id="cd01650">
    <property type="entry name" value="RT_nLTR_like"/>
    <property type="match status" value="2"/>
</dbReference>
<evidence type="ECO:0000256" key="1">
    <source>
        <dbReference type="SAM" id="MobiDB-lite"/>
    </source>
</evidence>
<protein>
    <submittedName>
        <fullName evidence="3">Ribonuclease H protein</fullName>
    </submittedName>
</protein>
<gene>
    <name evidence="3" type="ORF">D8674_026196</name>
</gene>
<organism evidence="3 4">
    <name type="scientific">Pyrus ussuriensis x Pyrus communis</name>
    <dbReference type="NCBI Taxonomy" id="2448454"/>
    <lineage>
        <taxon>Eukaryota</taxon>
        <taxon>Viridiplantae</taxon>
        <taxon>Streptophyta</taxon>
        <taxon>Embryophyta</taxon>
        <taxon>Tracheophyta</taxon>
        <taxon>Spermatophyta</taxon>
        <taxon>Magnoliopsida</taxon>
        <taxon>eudicotyledons</taxon>
        <taxon>Gunneridae</taxon>
        <taxon>Pentapetalae</taxon>
        <taxon>rosids</taxon>
        <taxon>fabids</taxon>
        <taxon>Rosales</taxon>
        <taxon>Rosaceae</taxon>
        <taxon>Amygdaloideae</taxon>
        <taxon>Maleae</taxon>
        <taxon>Pyrus</taxon>
    </lineage>
</organism>
<comment type="caution">
    <text evidence="3">The sequence shown here is derived from an EMBL/GenBank/DDBJ whole genome shotgun (WGS) entry which is preliminary data.</text>
</comment>
<evidence type="ECO:0000313" key="4">
    <source>
        <dbReference type="Proteomes" id="UP000327157"/>
    </source>
</evidence>
<dbReference type="EMBL" id="SMOL01000004">
    <property type="protein sequence ID" value="KAB2635662.1"/>
    <property type="molecule type" value="Genomic_DNA"/>
</dbReference>
<accession>A0A5N5IB01</accession>
<reference evidence="3 4" key="3">
    <citation type="submission" date="2019-11" db="EMBL/GenBank/DDBJ databases">
        <title>A de novo genome assembly of a pear dwarfing rootstock.</title>
        <authorList>
            <person name="Wang F."/>
            <person name="Wang J."/>
            <person name="Li S."/>
            <person name="Zhang Y."/>
            <person name="Fang M."/>
            <person name="Ma L."/>
            <person name="Zhao Y."/>
            <person name="Jiang S."/>
        </authorList>
    </citation>
    <scope>NUCLEOTIDE SEQUENCE [LARGE SCALE GENOMIC DNA]</scope>
    <source>
        <strain evidence="3">S2</strain>
        <tissue evidence="3">Leaf</tissue>
    </source>
</reference>
<feature type="region of interest" description="Disordered" evidence="1">
    <location>
        <begin position="509"/>
        <end position="597"/>
    </location>
</feature>
<dbReference type="AlphaFoldDB" id="A0A5N5IB01"/>
<reference evidence="3 4" key="1">
    <citation type="submission" date="2019-09" db="EMBL/GenBank/DDBJ databases">
        <authorList>
            <person name="Ou C."/>
        </authorList>
    </citation>
    <scope>NUCLEOTIDE SEQUENCE [LARGE SCALE GENOMIC DNA]</scope>
    <source>
        <strain evidence="3">S2</strain>
        <tissue evidence="3">Leaf</tissue>
    </source>
</reference>
<evidence type="ECO:0000259" key="2">
    <source>
        <dbReference type="Pfam" id="PF00078"/>
    </source>
</evidence>
<keyword evidence="4" id="KW-1185">Reference proteome</keyword>
<dbReference type="InterPro" id="IPR043502">
    <property type="entry name" value="DNA/RNA_pol_sf"/>
</dbReference>
<feature type="compositionally biased region" description="Polar residues" evidence="1">
    <location>
        <begin position="543"/>
        <end position="558"/>
    </location>
</feature>
<dbReference type="Pfam" id="PF00078">
    <property type="entry name" value="RVT_1"/>
    <property type="match status" value="2"/>
</dbReference>
<proteinExistence type="predicted"/>
<dbReference type="InterPro" id="IPR000477">
    <property type="entry name" value="RT_dom"/>
</dbReference>
<dbReference type="Proteomes" id="UP000327157">
    <property type="component" value="Chromosome 5"/>
</dbReference>
<dbReference type="PANTHER" id="PTHR33116:SF86">
    <property type="entry name" value="REVERSE TRANSCRIPTASE DOMAIN-CONTAINING PROTEIN"/>
    <property type="match status" value="1"/>
</dbReference>
<reference evidence="4" key="2">
    <citation type="submission" date="2019-10" db="EMBL/GenBank/DDBJ databases">
        <title>A de novo genome assembly of a pear dwarfing rootstock.</title>
        <authorList>
            <person name="Wang F."/>
            <person name="Wang J."/>
            <person name="Li S."/>
            <person name="Zhang Y."/>
            <person name="Fang M."/>
            <person name="Ma L."/>
            <person name="Zhao Y."/>
            <person name="Jiang S."/>
        </authorList>
    </citation>
    <scope>NUCLEOTIDE SEQUENCE [LARGE SCALE GENOMIC DNA]</scope>
</reference>
<sequence>MNETLLMPVSEIEIKEAALKMGGLKAPGPDGFQGIFYQSFWEYIHEDVNVLVSALMQGMISPISINATHIVLIPKVPHPESVSQFRPISLCNHSFKVLSKVLANRLKVILPNLISPSQNAFVTGRQIQDNIGIAHEMFHFLKGRTTKSKFELGIKLDMQKAYDIVEWDFLNAVMERMGFCSMWIKLIVGCVSSVKFDDLINRQPGEKFSLSHDVKNCRNLVNILERYCDVSGQKVYLHKSSVYFGANVPNVIADELSCILGMPVVDNFGMYLGVPAIWGHLKKRVLAYVKGCTLVKLQGWKQNTLSKAEREVLIKAVVEVIPAYPMIIFKFPMVVCQELDAMVSNFWWGSTSDKRKIHWVSKEVFGLAKDLGGLGFRNFQEFNDALLAKQCWRELLRSGSHWQIIGGEEVRVWVDKWLPFLPGGHPVPIGEVAVTKNLQSFCSCEEGVGTSLFSDWCSGCFGFAVVSSSCSFYKGHATRVCRDKQEVDMEVGRDGLDVVVDLRGKALRLNTRGGESGPATGGRVSPGRRRSVRRSHWDGLNRNGGSSKTSNNGITPTSRDGRDQYGGKMGSCIDDEVGNMSRSSSEDRGNLPNQAPQGNNLVAQIRSQQMEEEKENGKEIDLNIVVQFGDNGKNDLGGKGMDSGIRGDLIVDDLLEHNRLHTPDIVILLETKNRSHRYVYLKRRLGMEFMHVVEPRGIAGGMCIFLRNYDHVLLKDLRQAYKTPAFANANVRHKEVELKAVLKEEERYWRLKSRTQWIQDVVDLVKAFWFSGKLLWKLNHTHLVLIPKVIAKLLTNRMKMAMRQLISANHSAFVAGRQFQDNLLVVHEILHSLNQTRDGDEASVAMKLDMAKAHDRVEWSFLLVMMKAMGFPSEFCQRIEECITTMSYSVLVNRASTGYIQPHRGLRQGDPMSPFLFLISAEGFLALLRRKEEQGVLHGVQVAPGAVPLIHLFFADDAVIFCRCYAEASGQIINREKSSLYFGDNCPQKRRKQLARCANIMGQDDFGKYLGITADFGASKKTVFEGVREALEGRINGWAEQFLSPAGKEILVKAVEMALPNYAMFLSSRWASVRSWKRLLLNFGGRGIRKKVECIGSHGRI</sequence>
<dbReference type="OrthoDB" id="1738942at2759"/>
<evidence type="ECO:0000313" key="3">
    <source>
        <dbReference type="EMBL" id="KAB2635662.1"/>
    </source>
</evidence>
<feature type="domain" description="Reverse transcriptase" evidence="2">
    <location>
        <begin position="77"/>
        <end position="193"/>
    </location>
</feature>
<dbReference type="SUPFAM" id="SSF56672">
    <property type="entry name" value="DNA/RNA polymerases"/>
    <property type="match status" value="2"/>
</dbReference>